<dbReference type="GO" id="GO:0055085">
    <property type="term" value="P:transmembrane transport"/>
    <property type="evidence" value="ECO:0007669"/>
    <property type="project" value="InterPro"/>
</dbReference>
<dbReference type="Proteomes" id="UP000012073">
    <property type="component" value="Unassembled WGS sequence"/>
</dbReference>
<keyword evidence="11" id="KW-1185">Reference proteome</keyword>
<evidence type="ECO:0000256" key="3">
    <source>
        <dbReference type="ARBA" id="ARBA00022448"/>
    </source>
</evidence>
<evidence type="ECO:0000256" key="5">
    <source>
        <dbReference type="ARBA" id="ARBA00022737"/>
    </source>
</evidence>
<evidence type="ECO:0000256" key="7">
    <source>
        <dbReference type="ARBA" id="ARBA00023136"/>
    </source>
</evidence>
<dbReference type="OrthoDB" id="4432at2759"/>
<evidence type="ECO:0008006" key="12">
    <source>
        <dbReference type="Google" id="ProtNLM"/>
    </source>
</evidence>
<dbReference type="EMBL" id="HG002070">
    <property type="protein sequence ID" value="CDF39764.1"/>
    <property type="molecule type" value="Genomic_DNA"/>
</dbReference>
<dbReference type="GO" id="GO:0016020">
    <property type="term" value="C:membrane"/>
    <property type="evidence" value="ECO:0007669"/>
    <property type="project" value="UniProtKB-SubCell"/>
</dbReference>
<dbReference type="AlphaFoldDB" id="R7QNT3"/>
<gene>
    <name evidence="10" type="ORF">CHC_T00006802001</name>
</gene>
<dbReference type="PROSITE" id="PS50920">
    <property type="entry name" value="SOLCAR"/>
    <property type="match status" value="2"/>
</dbReference>
<protein>
    <recommendedName>
        <fullName evidence="12">Mitochondrial carrier protein</fullName>
    </recommendedName>
</protein>
<evidence type="ECO:0000313" key="10">
    <source>
        <dbReference type="EMBL" id="CDF39764.1"/>
    </source>
</evidence>
<evidence type="ECO:0000313" key="11">
    <source>
        <dbReference type="Proteomes" id="UP000012073"/>
    </source>
</evidence>
<dbReference type="RefSeq" id="XP_005710058.1">
    <property type="nucleotide sequence ID" value="XM_005710001.1"/>
</dbReference>
<keyword evidence="3 9" id="KW-0813">Transport</keyword>
<evidence type="ECO:0000256" key="6">
    <source>
        <dbReference type="ARBA" id="ARBA00022989"/>
    </source>
</evidence>
<evidence type="ECO:0000256" key="4">
    <source>
        <dbReference type="ARBA" id="ARBA00022692"/>
    </source>
</evidence>
<dbReference type="Gramene" id="CDF39764">
    <property type="protein sequence ID" value="CDF39764"/>
    <property type="gene ID" value="CHC_T00006802001"/>
</dbReference>
<sequence>MLADGVPPHVTRSSCAAGGAWATTCLLLNPLFVLKTKQQTQLVRDRRDKRLKYTGLVSSFRVVLREQGVRGLYAGTAAAMAGFPGAMIQMPLYEYLKGSGDGEPGHVRVAVSSATSASFVGVIMYPVEVVRLRLQAQNPSTGPGVMYDGILDAFRKIWKMEGIRAFHRGMGTGLIRTVPQSAIGLSCYETVLGVVGRVAEVWDVQATEG</sequence>
<organism evidence="10 11">
    <name type="scientific">Chondrus crispus</name>
    <name type="common">Carrageen Irish moss</name>
    <name type="synonym">Polymorpha crispa</name>
    <dbReference type="NCBI Taxonomy" id="2769"/>
    <lineage>
        <taxon>Eukaryota</taxon>
        <taxon>Rhodophyta</taxon>
        <taxon>Florideophyceae</taxon>
        <taxon>Rhodymeniophycidae</taxon>
        <taxon>Gigartinales</taxon>
        <taxon>Gigartinaceae</taxon>
        <taxon>Chondrus</taxon>
    </lineage>
</organism>
<dbReference type="InterPro" id="IPR044712">
    <property type="entry name" value="SLC25A32-like"/>
</dbReference>
<dbReference type="STRING" id="2769.R7QNT3"/>
<keyword evidence="6" id="KW-1133">Transmembrane helix</keyword>
<dbReference type="SUPFAM" id="SSF103506">
    <property type="entry name" value="Mitochondrial carrier"/>
    <property type="match status" value="1"/>
</dbReference>
<keyword evidence="5" id="KW-0677">Repeat</keyword>
<evidence type="ECO:0000256" key="8">
    <source>
        <dbReference type="PROSITE-ProRule" id="PRU00282"/>
    </source>
</evidence>
<dbReference type="PhylomeDB" id="R7QNT3"/>
<dbReference type="InterPro" id="IPR023395">
    <property type="entry name" value="MCP_dom_sf"/>
</dbReference>
<evidence type="ECO:0000256" key="1">
    <source>
        <dbReference type="ARBA" id="ARBA00004141"/>
    </source>
</evidence>
<reference evidence="11" key="1">
    <citation type="journal article" date="2013" name="Proc. Natl. Acad. Sci. U.S.A.">
        <title>Genome structure and metabolic features in the red seaweed Chondrus crispus shed light on evolution of the Archaeplastida.</title>
        <authorList>
            <person name="Collen J."/>
            <person name="Porcel B."/>
            <person name="Carre W."/>
            <person name="Ball S.G."/>
            <person name="Chaparro C."/>
            <person name="Tonon T."/>
            <person name="Barbeyron T."/>
            <person name="Michel G."/>
            <person name="Noel B."/>
            <person name="Valentin K."/>
            <person name="Elias M."/>
            <person name="Artiguenave F."/>
            <person name="Arun A."/>
            <person name="Aury J.M."/>
            <person name="Barbosa-Neto J.F."/>
            <person name="Bothwell J.H."/>
            <person name="Bouget F.Y."/>
            <person name="Brillet L."/>
            <person name="Cabello-Hurtado F."/>
            <person name="Capella-Gutierrez S."/>
            <person name="Charrier B."/>
            <person name="Cladiere L."/>
            <person name="Cock J.M."/>
            <person name="Coelho S.M."/>
            <person name="Colleoni C."/>
            <person name="Czjzek M."/>
            <person name="Da Silva C."/>
            <person name="Delage L."/>
            <person name="Denoeud F."/>
            <person name="Deschamps P."/>
            <person name="Dittami S.M."/>
            <person name="Gabaldon T."/>
            <person name="Gachon C.M."/>
            <person name="Groisillier A."/>
            <person name="Herve C."/>
            <person name="Jabbari K."/>
            <person name="Katinka M."/>
            <person name="Kloareg B."/>
            <person name="Kowalczyk N."/>
            <person name="Labadie K."/>
            <person name="Leblanc C."/>
            <person name="Lopez P.J."/>
            <person name="McLachlan D.H."/>
            <person name="Meslet-Cladiere L."/>
            <person name="Moustafa A."/>
            <person name="Nehr Z."/>
            <person name="Nyvall Collen P."/>
            <person name="Panaud O."/>
            <person name="Partensky F."/>
            <person name="Poulain J."/>
            <person name="Rensing S.A."/>
            <person name="Rousvoal S."/>
            <person name="Samson G."/>
            <person name="Symeonidi A."/>
            <person name="Weissenbach J."/>
            <person name="Zambounis A."/>
            <person name="Wincker P."/>
            <person name="Boyen C."/>
        </authorList>
    </citation>
    <scope>NUCLEOTIDE SEQUENCE [LARGE SCALE GENOMIC DNA]</scope>
    <source>
        <strain evidence="11">cv. Stackhouse</strain>
    </source>
</reference>
<dbReference type="Pfam" id="PF00153">
    <property type="entry name" value="Mito_carr"/>
    <property type="match status" value="2"/>
</dbReference>
<comment type="similarity">
    <text evidence="2 9">Belongs to the mitochondrial carrier (TC 2.A.29) family.</text>
</comment>
<feature type="repeat" description="Solcar" evidence="8">
    <location>
        <begin position="8"/>
        <end position="99"/>
    </location>
</feature>
<dbReference type="PANTHER" id="PTHR45683">
    <property type="entry name" value="MITOCHONDRIAL NICOTINAMIDE ADENINE DINUCLEOTIDE TRANSPORTER 1-RELATED-RELATED"/>
    <property type="match status" value="1"/>
</dbReference>
<dbReference type="GO" id="GO:0006862">
    <property type="term" value="P:nucleotide transport"/>
    <property type="evidence" value="ECO:0007669"/>
    <property type="project" value="InterPro"/>
</dbReference>
<proteinExistence type="inferred from homology"/>
<accession>R7QNT3</accession>
<dbReference type="KEGG" id="ccp:CHC_T00006802001"/>
<keyword evidence="4 8" id="KW-0812">Transmembrane</keyword>
<dbReference type="InterPro" id="IPR018108">
    <property type="entry name" value="MCP_transmembrane"/>
</dbReference>
<evidence type="ECO:0000256" key="9">
    <source>
        <dbReference type="RuleBase" id="RU000488"/>
    </source>
</evidence>
<evidence type="ECO:0000256" key="2">
    <source>
        <dbReference type="ARBA" id="ARBA00006375"/>
    </source>
</evidence>
<dbReference type="OMA" id="YCKAFED"/>
<comment type="subcellular location">
    <subcellularLocation>
        <location evidence="1">Membrane</location>
        <topology evidence="1">Multi-pass membrane protein</topology>
    </subcellularLocation>
</comment>
<dbReference type="GeneID" id="17317720"/>
<name>R7QNT3_CHOCR</name>
<feature type="repeat" description="Solcar" evidence="8">
    <location>
        <begin position="104"/>
        <end position="194"/>
    </location>
</feature>
<keyword evidence="7 8" id="KW-0472">Membrane</keyword>
<dbReference type="Gene3D" id="1.50.40.10">
    <property type="entry name" value="Mitochondrial carrier domain"/>
    <property type="match status" value="1"/>
</dbReference>